<organism evidence="2 3">
    <name type="scientific">Sphingobacterium faecale</name>
    <dbReference type="NCBI Taxonomy" id="2803775"/>
    <lineage>
        <taxon>Bacteria</taxon>
        <taxon>Pseudomonadati</taxon>
        <taxon>Bacteroidota</taxon>
        <taxon>Sphingobacteriia</taxon>
        <taxon>Sphingobacteriales</taxon>
        <taxon>Sphingobacteriaceae</taxon>
        <taxon>Sphingobacterium</taxon>
    </lineage>
</organism>
<protein>
    <submittedName>
        <fullName evidence="2">TPM domain-containing protein</fullName>
    </submittedName>
</protein>
<dbReference type="RefSeq" id="WP_202103379.1">
    <property type="nucleotide sequence ID" value="NZ_JAERTY010000007.1"/>
</dbReference>
<feature type="domain" description="TPM" evidence="1">
    <location>
        <begin position="3"/>
        <end position="119"/>
    </location>
</feature>
<dbReference type="Proteomes" id="UP000625283">
    <property type="component" value="Unassembled WGS sequence"/>
</dbReference>
<name>A0ABS1R502_9SPHI</name>
<accession>A0ABS1R502</accession>
<evidence type="ECO:0000313" key="3">
    <source>
        <dbReference type="Proteomes" id="UP000625283"/>
    </source>
</evidence>
<dbReference type="InterPro" id="IPR007621">
    <property type="entry name" value="TPM_dom"/>
</dbReference>
<proteinExistence type="predicted"/>
<keyword evidence="3" id="KW-1185">Reference proteome</keyword>
<dbReference type="EMBL" id="JAERTY010000007">
    <property type="protein sequence ID" value="MBL1409634.1"/>
    <property type="molecule type" value="Genomic_DNA"/>
</dbReference>
<evidence type="ECO:0000313" key="2">
    <source>
        <dbReference type="EMBL" id="MBL1409634.1"/>
    </source>
</evidence>
<dbReference type="PANTHER" id="PTHR30373">
    <property type="entry name" value="UPF0603 PROTEIN YGCG"/>
    <property type="match status" value="1"/>
</dbReference>
<reference evidence="2 3" key="1">
    <citation type="submission" date="2021-01" db="EMBL/GenBank/DDBJ databases">
        <title>C459-1 draft genome sequence.</title>
        <authorList>
            <person name="Zhang X.-F."/>
        </authorList>
    </citation>
    <scope>NUCLEOTIDE SEQUENCE [LARGE SCALE GENOMIC DNA]</scope>
    <source>
        <strain evidence="3">C459-1</strain>
    </source>
</reference>
<dbReference type="Gene3D" id="3.10.310.50">
    <property type="match status" value="1"/>
</dbReference>
<comment type="caution">
    <text evidence="2">The sequence shown here is derived from an EMBL/GenBank/DDBJ whole genome shotgun (WGS) entry which is preliminary data.</text>
</comment>
<gene>
    <name evidence="2" type="ORF">JKG61_12810</name>
</gene>
<dbReference type="PANTHER" id="PTHR30373:SF8">
    <property type="entry name" value="BLL7265 PROTEIN"/>
    <property type="match status" value="1"/>
</dbReference>
<evidence type="ECO:0000259" key="1">
    <source>
        <dbReference type="Pfam" id="PF04536"/>
    </source>
</evidence>
<dbReference type="Pfam" id="PF04536">
    <property type="entry name" value="TPM_phosphatase"/>
    <property type="match status" value="1"/>
</dbReference>
<sequence length="144" mass="16400">MSILNTEEQERIAHAVSLAENKTSGEIRIVVENVVGDVTVLEKASQYFQELDMHKTALRNGVLIYVAVVDHQFAIIGDIGINTRVDKDFWEATKEKMLIHFRTGNFFAGLVEGIHQAGEQLHLFFPRQKDDINELPNEVYFGRN</sequence>